<accession>A0AC34FUR7</accession>
<evidence type="ECO:0000313" key="1">
    <source>
        <dbReference type="Proteomes" id="UP000887579"/>
    </source>
</evidence>
<organism evidence="1 2">
    <name type="scientific">Panagrolaimus sp. ES5</name>
    <dbReference type="NCBI Taxonomy" id="591445"/>
    <lineage>
        <taxon>Eukaryota</taxon>
        <taxon>Metazoa</taxon>
        <taxon>Ecdysozoa</taxon>
        <taxon>Nematoda</taxon>
        <taxon>Chromadorea</taxon>
        <taxon>Rhabditida</taxon>
        <taxon>Tylenchina</taxon>
        <taxon>Panagrolaimomorpha</taxon>
        <taxon>Panagrolaimoidea</taxon>
        <taxon>Panagrolaimidae</taxon>
        <taxon>Panagrolaimus</taxon>
    </lineage>
</organism>
<evidence type="ECO:0000313" key="2">
    <source>
        <dbReference type="WBParaSite" id="ES5_v2.g21075.t1"/>
    </source>
</evidence>
<dbReference type="Proteomes" id="UP000887579">
    <property type="component" value="Unplaced"/>
</dbReference>
<reference evidence="2" key="1">
    <citation type="submission" date="2022-11" db="UniProtKB">
        <authorList>
            <consortium name="WormBaseParasite"/>
        </authorList>
    </citation>
    <scope>IDENTIFICATION</scope>
</reference>
<proteinExistence type="predicted"/>
<dbReference type="WBParaSite" id="ES5_v2.g21075.t1">
    <property type="protein sequence ID" value="ES5_v2.g21075.t1"/>
    <property type="gene ID" value="ES5_v2.g21075"/>
</dbReference>
<name>A0AC34FUR7_9BILA</name>
<sequence length="122" mass="13555">MFYFVLGSAVEELFNALKVKAASSKIPNSTSTKTTAVIKPQKVAITLSYPKVIAVDDRAQTITTTFELRLEWIDPTLSWNPSQYHGLDHILFPADLIFIPDVSLTNSAKLNLPSLSANRYVK</sequence>
<protein>
    <submittedName>
        <fullName evidence="2">Neurotransmitter-gated ion-channel ligand-binding domain-containing protein</fullName>
    </submittedName>
</protein>